<keyword evidence="10" id="KW-1185">Reference proteome</keyword>
<evidence type="ECO:0000256" key="4">
    <source>
        <dbReference type="ARBA" id="ARBA00022692"/>
    </source>
</evidence>
<dbReference type="PANTHER" id="PTHR30193">
    <property type="entry name" value="ABC TRANSPORTER PERMEASE PROTEIN"/>
    <property type="match status" value="1"/>
</dbReference>
<keyword evidence="6 7" id="KW-0472">Membrane</keyword>
<comment type="subcellular location">
    <subcellularLocation>
        <location evidence="1 7">Cell membrane</location>
        <topology evidence="1 7">Multi-pass membrane protein</topology>
    </subcellularLocation>
</comment>
<gene>
    <name evidence="9" type="ORF">JOF44_002209</name>
</gene>
<feature type="transmembrane region" description="Helical" evidence="7">
    <location>
        <begin position="209"/>
        <end position="229"/>
    </location>
</feature>
<feature type="transmembrane region" description="Helical" evidence="7">
    <location>
        <begin position="155"/>
        <end position="177"/>
    </location>
</feature>
<keyword evidence="5 7" id="KW-1133">Transmembrane helix</keyword>
<dbReference type="PANTHER" id="PTHR30193:SF37">
    <property type="entry name" value="INNER MEMBRANE ABC TRANSPORTER PERMEASE PROTEIN YCJO"/>
    <property type="match status" value="1"/>
</dbReference>
<evidence type="ECO:0000256" key="7">
    <source>
        <dbReference type="RuleBase" id="RU363032"/>
    </source>
</evidence>
<proteinExistence type="inferred from homology"/>
<dbReference type="Gene3D" id="1.10.3720.10">
    <property type="entry name" value="MetI-like"/>
    <property type="match status" value="1"/>
</dbReference>
<feature type="transmembrane region" description="Helical" evidence="7">
    <location>
        <begin position="12"/>
        <end position="39"/>
    </location>
</feature>
<evidence type="ECO:0000256" key="2">
    <source>
        <dbReference type="ARBA" id="ARBA00022448"/>
    </source>
</evidence>
<dbReference type="InterPro" id="IPR051393">
    <property type="entry name" value="ABC_transporter_permease"/>
</dbReference>
<dbReference type="Proteomes" id="UP000698222">
    <property type="component" value="Unassembled WGS sequence"/>
</dbReference>
<dbReference type="CDD" id="cd06261">
    <property type="entry name" value="TM_PBP2"/>
    <property type="match status" value="1"/>
</dbReference>
<evidence type="ECO:0000313" key="9">
    <source>
        <dbReference type="EMBL" id="MBP2409306.1"/>
    </source>
</evidence>
<evidence type="ECO:0000256" key="1">
    <source>
        <dbReference type="ARBA" id="ARBA00004651"/>
    </source>
</evidence>
<feature type="transmembrane region" description="Helical" evidence="7">
    <location>
        <begin position="72"/>
        <end position="92"/>
    </location>
</feature>
<evidence type="ECO:0000259" key="8">
    <source>
        <dbReference type="PROSITE" id="PS50928"/>
    </source>
</evidence>
<comment type="similarity">
    <text evidence="7">Belongs to the binding-protein-dependent transport system permease family.</text>
</comment>
<dbReference type="EMBL" id="JAGIOC010000001">
    <property type="protein sequence ID" value="MBP2409306.1"/>
    <property type="molecule type" value="Genomic_DNA"/>
</dbReference>
<dbReference type="SUPFAM" id="SSF161098">
    <property type="entry name" value="MetI-like"/>
    <property type="match status" value="1"/>
</dbReference>
<evidence type="ECO:0000256" key="6">
    <source>
        <dbReference type="ARBA" id="ARBA00023136"/>
    </source>
</evidence>
<comment type="caution">
    <text evidence="9">The sequence shown here is derived from an EMBL/GenBank/DDBJ whole genome shotgun (WGS) entry which is preliminary data.</text>
</comment>
<protein>
    <submittedName>
        <fullName evidence="9">Multiple sugar transport system permease protein</fullName>
    </submittedName>
</protein>
<sequence>MTSDRRSVTLRWLFLAPTMLGVGIFVLLPIIGSLVLAFFRWDIITAPQFVGLANFTDIATDPRVGVSFLNTAVFVIFAVTAQLIIAMLLAVLVHGRMPSWLRIFFRSTFFFPLVLSAASVSILMRYLFNESYGVINWALSLVGIPAVPWLTSPQWAMVVVIAVYVWQNFGFSFLLFIGGLGAIPTEIYEAGAIDGATGWKKFQRLTLPLVSPTVLVASVMGIITALQIFDQPYVLTRGGPGDATRTVVMVIYESAFRQLEFGRASAIGLILMILIMLVTALQFRLSRRFVFYQ</sequence>
<evidence type="ECO:0000256" key="5">
    <source>
        <dbReference type="ARBA" id="ARBA00022989"/>
    </source>
</evidence>
<dbReference type="InterPro" id="IPR035906">
    <property type="entry name" value="MetI-like_sf"/>
</dbReference>
<evidence type="ECO:0000256" key="3">
    <source>
        <dbReference type="ARBA" id="ARBA00022475"/>
    </source>
</evidence>
<reference evidence="9 10" key="1">
    <citation type="submission" date="2021-03" db="EMBL/GenBank/DDBJ databases">
        <title>Sequencing the genomes of 1000 actinobacteria strains.</title>
        <authorList>
            <person name="Klenk H.-P."/>
        </authorList>
    </citation>
    <scope>NUCLEOTIDE SEQUENCE [LARGE SCALE GENOMIC DNA]</scope>
    <source>
        <strain evidence="9 10">DSM 14564</strain>
    </source>
</reference>
<dbReference type="Pfam" id="PF00528">
    <property type="entry name" value="BPD_transp_1"/>
    <property type="match status" value="1"/>
</dbReference>
<accession>A0ABS4YKH6</accession>
<keyword evidence="4 7" id="KW-0812">Transmembrane</keyword>
<dbReference type="RefSeq" id="WP_209891045.1">
    <property type="nucleotide sequence ID" value="NZ_BAAAJV010000014.1"/>
</dbReference>
<feature type="domain" description="ABC transmembrane type-1" evidence="8">
    <location>
        <begin position="68"/>
        <end position="282"/>
    </location>
</feature>
<feature type="transmembrane region" description="Helical" evidence="7">
    <location>
        <begin position="104"/>
        <end position="128"/>
    </location>
</feature>
<organism evidence="9 10">
    <name type="scientific">Brachybacterium fresconis</name>
    <dbReference type="NCBI Taxonomy" id="173363"/>
    <lineage>
        <taxon>Bacteria</taxon>
        <taxon>Bacillati</taxon>
        <taxon>Actinomycetota</taxon>
        <taxon>Actinomycetes</taxon>
        <taxon>Micrococcales</taxon>
        <taxon>Dermabacteraceae</taxon>
        <taxon>Brachybacterium</taxon>
    </lineage>
</organism>
<dbReference type="PROSITE" id="PS50928">
    <property type="entry name" value="ABC_TM1"/>
    <property type="match status" value="1"/>
</dbReference>
<keyword evidence="2 7" id="KW-0813">Transport</keyword>
<keyword evidence="9" id="KW-0762">Sugar transport</keyword>
<dbReference type="InterPro" id="IPR000515">
    <property type="entry name" value="MetI-like"/>
</dbReference>
<feature type="transmembrane region" description="Helical" evidence="7">
    <location>
        <begin position="264"/>
        <end position="283"/>
    </location>
</feature>
<evidence type="ECO:0000313" key="10">
    <source>
        <dbReference type="Proteomes" id="UP000698222"/>
    </source>
</evidence>
<keyword evidence="3" id="KW-1003">Cell membrane</keyword>
<name>A0ABS4YKH6_9MICO</name>